<dbReference type="PRINTS" id="PR00111">
    <property type="entry name" value="ABHYDROLASE"/>
</dbReference>
<accession>A0A099KS35</accession>
<evidence type="ECO:0000256" key="3">
    <source>
        <dbReference type="ARBA" id="ARBA00022756"/>
    </source>
</evidence>
<feature type="binding site" evidence="5">
    <location>
        <position position="47"/>
    </location>
    <ligand>
        <name>substrate</name>
    </ligand>
</feature>
<evidence type="ECO:0000313" key="7">
    <source>
        <dbReference type="EMBL" id="KGJ92657.1"/>
    </source>
</evidence>
<protein>
    <recommendedName>
        <fullName evidence="5">Pimeloyl-[acyl-carrier protein] methyl ester esterase</fullName>
        <ecNumber evidence="5">3.1.1.85</ecNumber>
    </recommendedName>
    <alternativeName>
        <fullName evidence="5">Biotin synthesis protein BioH</fullName>
    </alternativeName>
    <alternativeName>
        <fullName evidence="5">Carboxylesterase BioH</fullName>
    </alternativeName>
</protein>
<evidence type="ECO:0000256" key="2">
    <source>
        <dbReference type="ARBA" id="ARBA00022490"/>
    </source>
</evidence>
<comment type="subunit">
    <text evidence="5">Monomer.</text>
</comment>
<dbReference type="Pfam" id="PF00561">
    <property type="entry name" value="Abhydrolase_1"/>
    <property type="match status" value="1"/>
</dbReference>
<feature type="active site" description="Nucleophile" evidence="5">
    <location>
        <position position="113"/>
    </location>
</feature>
<proteinExistence type="inferred from homology"/>
<dbReference type="NCBIfam" id="TIGR01738">
    <property type="entry name" value="bioH"/>
    <property type="match status" value="1"/>
</dbReference>
<keyword evidence="1 5" id="KW-0719">Serine esterase</keyword>
<reference evidence="7 8" key="1">
    <citation type="submission" date="2014-08" db="EMBL/GenBank/DDBJ databases">
        <title>Genomic and Phenotypic Diversity of Colwellia psychrerythraea strains from Disparate Marine Basins.</title>
        <authorList>
            <person name="Techtmann S.M."/>
            <person name="Stelling S.C."/>
            <person name="Utturkar S.M."/>
            <person name="Alshibli N."/>
            <person name="Harris A."/>
            <person name="Brown S.D."/>
            <person name="Hazen T.C."/>
        </authorList>
    </citation>
    <scope>NUCLEOTIDE SEQUENCE [LARGE SCALE GENOMIC DNA]</scope>
    <source>
        <strain evidence="7 8">ND2E</strain>
    </source>
</reference>
<dbReference type="UniPathway" id="UPA00078"/>
<evidence type="ECO:0000259" key="6">
    <source>
        <dbReference type="Pfam" id="PF00561"/>
    </source>
</evidence>
<dbReference type="InterPro" id="IPR029058">
    <property type="entry name" value="AB_hydrolase_fold"/>
</dbReference>
<evidence type="ECO:0000256" key="4">
    <source>
        <dbReference type="ARBA" id="ARBA00022801"/>
    </source>
</evidence>
<evidence type="ECO:0000313" key="8">
    <source>
        <dbReference type="Proteomes" id="UP000029843"/>
    </source>
</evidence>
<dbReference type="GO" id="GO:0005737">
    <property type="term" value="C:cytoplasm"/>
    <property type="evidence" value="ECO:0007669"/>
    <property type="project" value="UniProtKB-SubCell"/>
</dbReference>
<dbReference type="InterPro" id="IPR000073">
    <property type="entry name" value="AB_hydrolase_1"/>
</dbReference>
<comment type="catalytic activity">
    <reaction evidence="5">
        <text>6-carboxyhexanoyl-[ACP] methyl ester + H2O = 6-carboxyhexanoyl-[ACP] + methanol + H(+)</text>
        <dbReference type="Rhea" id="RHEA:42700"/>
        <dbReference type="Rhea" id="RHEA-COMP:9955"/>
        <dbReference type="Rhea" id="RHEA-COMP:10186"/>
        <dbReference type="ChEBI" id="CHEBI:15377"/>
        <dbReference type="ChEBI" id="CHEBI:15378"/>
        <dbReference type="ChEBI" id="CHEBI:17790"/>
        <dbReference type="ChEBI" id="CHEBI:78846"/>
        <dbReference type="ChEBI" id="CHEBI:82735"/>
        <dbReference type="EC" id="3.1.1.85"/>
    </reaction>
</comment>
<feature type="binding site" evidence="5">
    <location>
        <position position="268"/>
    </location>
    <ligand>
        <name>substrate</name>
    </ligand>
</feature>
<dbReference type="InterPro" id="IPR050266">
    <property type="entry name" value="AB_hydrolase_sf"/>
</dbReference>
<evidence type="ECO:0000256" key="1">
    <source>
        <dbReference type="ARBA" id="ARBA00022487"/>
    </source>
</evidence>
<keyword evidence="2 5" id="KW-0963">Cytoplasm</keyword>
<feature type="active site" evidence="5">
    <location>
        <position position="268"/>
    </location>
</feature>
<comment type="similarity">
    <text evidence="5">Belongs to the AB hydrolase superfamily. Carboxylesterase BioH family.</text>
</comment>
<keyword evidence="3 5" id="KW-0093">Biotin biosynthesis</keyword>
<dbReference type="Proteomes" id="UP000029843">
    <property type="component" value="Unassembled WGS sequence"/>
</dbReference>
<dbReference type="GO" id="GO:0016020">
    <property type="term" value="C:membrane"/>
    <property type="evidence" value="ECO:0007669"/>
    <property type="project" value="TreeGrafter"/>
</dbReference>
<dbReference type="EMBL" id="JQED01000017">
    <property type="protein sequence ID" value="KGJ92657.1"/>
    <property type="molecule type" value="Genomic_DNA"/>
</dbReference>
<sequence>MTKFEIHYRSDFYSAVISMAKSLTISTFPPSNSLNKNIIPIVLLHGWGLNSGVWQPLLDLFQENNENNYQLITIDLPGFGINSSVDIESYSLIDICYYIDQVIDQPAIYLGWSLGGLVATEMSLKYPEKVLALISVASSPYFVEQTDNNWPGIKENVLASFHQQLAQDTAKTISGFLKIQAMGSPHIRQDLKLITQLVMAHALPSQKILADSLALLSQCDLRQHLSTIKQPFLRLYGHNDSLVPKGVIEQINHLAPDSDHYLFEQASHAPFISHLTNFHQVLVAWLDSHFK</sequence>
<feature type="active site" evidence="5">
    <location>
        <position position="240"/>
    </location>
</feature>
<evidence type="ECO:0000256" key="5">
    <source>
        <dbReference type="HAMAP-Rule" id="MF_01260"/>
    </source>
</evidence>
<feature type="domain" description="AB hydrolase-1" evidence="6">
    <location>
        <begin position="40"/>
        <end position="274"/>
    </location>
</feature>
<dbReference type="Gene3D" id="3.40.50.1820">
    <property type="entry name" value="alpha/beta hydrolase"/>
    <property type="match status" value="1"/>
</dbReference>
<organism evidence="7 8">
    <name type="scientific">Colwellia psychrerythraea</name>
    <name type="common">Vibrio psychroerythus</name>
    <dbReference type="NCBI Taxonomy" id="28229"/>
    <lineage>
        <taxon>Bacteria</taxon>
        <taxon>Pseudomonadati</taxon>
        <taxon>Pseudomonadota</taxon>
        <taxon>Gammaproteobacteria</taxon>
        <taxon>Alteromonadales</taxon>
        <taxon>Colwelliaceae</taxon>
        <taxon>Colwellia</taxon>
    </lineage>
</organism>
<gene>
    <name evidence="5" type="primary">bioH</name>
    <name evidence="7" type="ORF">ND2E_2905</name>
</gene>
<dbReference type="PANTHER" id="PTHR43798:SF31">
    <property type="entry name" value="AB HYDROLASE SUPERFAMILY PROTEIN YCLE"/>
    <property type="match status" value="1"/>
</dbReference>
<dbReference type="InterPro" id="IPR010076">
    <property type="entry name" value="BioH"/>
</dbReference>
<dbReference type="PATRIC" id="fig|28229.4.peg.1947"/>
<name>A0A099KS35_COLPS</name>
<dbReference type="GO" id="GO:0009102">
    <property type="term" value="P:biotin biosynthetic process"/>
    <property type="evidence" value="ECO:0007669"/>
    <property type="project" value="UniProtKB-UniRule"/>
</dbReference>
<feature type="binding site" evidence="5">
    <location>
        <begin position="176"/>
        <end position="180"/>
    </location>
    <ligand>
        <name>substrate</name>
    </ligand>
</feature>
<dbReference type="HAMAP" id="MF_01260">
    <property type="entry name" value="Carboxylester"/>
    <property type="match status" value="1"/>
</dbReference>
<dbReference type="SUPFAM" id="SSF53474">
    <property type="entry name" value="alpha/beta-Hydrolases"/>
    <property type="match status" value="1"/>
</dbReference>
<dbReference type="EC" id="3.1.1.85" evidence="5"/>
<dbReference type="AlphaFoldDB" id="A0A099KS35"/>
<comment type="function">
    <text evidence="5">The physiological role of BioH is to remove the methyl group introduced by BioC when the pimeloyl moiety is complete. It allows to synthesize pimeloyl-ACP via the fatty acid synthetic pathway through the hydrolysis of the ester bonds of pimeloyl-ACP esters.</text>
</comment>
<dbReference type="GO" id="GO:0090499">
    <property type="term" value="F:pimelyl-[acyl-carrier protein] methyl ester esterase activity"/>
    <property type="evidence" value="ECO:0007669"/>
    <property type="project" value="UniProtKB-EC"/>
</dbReference>
<comment type="caution">
    <text evidence="7">The sequence shown here is derived from an EMBL/GenBank/DDBJ whole genome shotgun (WGS) entry which is preliminary data.</text>
</comment>
<comment type="subcellular location">
    <subcellularLocation>
        <location evidence="5">Cytoplasm</location>
    </subcellularLocation>
</comment>
<feature type="binding site" evidence="5">
    <location>
        <begin position="113"/>
        <end position="114"/>
    </location>
    <ligand>
        <name>substrate</name>
    </ligand>
</feature>
<comment type="pathway">
    <text evidence="5">Cofactor biosynthesis; biotin biosynthesis.</text>
</comment>
<keyword evidence="4 5" id="KW-0378">Hydrolase</keyword>
<dbReference type="PANTHER" id="PTHR43798">
    <property type="entry name" value="MONOACYLGLYCEROL LIPASE"/>
    <property type="match status" value="1"/>
</dbReference>